<dbReference type="OrthoDB" id="5357315at2759"/>
<evidence type="ECO:0000313" key="2">
    <source>
        <dbReference type="Proteomes" id="UP000270094"/>
    </source>
</evidence>
<reference evidence="1 2" key="1">
    <citation type="submission" date="2018-11" db="EMBL/GenBank/DDBJ databases">
        <authorList>
            <consortium name="Pathogen Informatics"/>
        </authorList>
    </citation>
    <scope>NUCLEOTIDE SEQUENCE [LARGE SCALE GENOMIC DNA]</scope>
</reference>
<evidence type="ECO:0008006" key="3">
    <source>
        <dbReference type="Google" id="ProtNLM"/>
    </source>
</evidence>
<accession>A0A3P7KD85</accession>
<dbReference type="Proteomes" id="UP000270094">
    <property type="component" value="Unassembled WGS sequence"/>
</dbReference>
<protein>
    <recommendedName>
        <fullName evidence="3">RING-type domain-containing protein</fullName>
    </recommendedName>
</protein>
<sequence>MRIPTRCLKVGDPELDIDCAVCIDPYQIGDVVRTLPCRATAINVLHFYCANVYHDMEDCLLGTLRNELLLNENIS</sequence>
<organism evidence="1 2">
    <name type="scientific">Strongylus vulgaris</name>
    <name type="common">Blood worm</name>
    <dbReference type="NCBI Taxonomy" id="40348"/>
    <lineage>
        <taxon>Eukaryota</taxon>
        <taxon>Metazoa</taxon>
        <taxon>Ecdysozoa</taxon>
        <taxon>Nematoda</taxon>
        <taxon>Chromadorea</taxon>
        <taxon>Rhabditida</taxon>
        <taxon>Rhabditina</taxon>
        <taxon>Rhabditomorpha</taxon>
        <taxon>Strongyloidea</taxon>
        <taxon>Strongylidae</taxon>
        <taxon>Strongylus</taxon>
    </lineage>
</organism>
<dbReference type="EMBL" id="UYYB01002987">
    <property type="protein sequence ID" value="VDM66508.1"/>
    <property type="molecule type" value="Genomic_DNA"/>
</dbReference>
<evidence type="ECO:0000313" key="1">
    <source>
        <dbReference type="EMBL" id="VDM66508.1"/>
    </source>
</evidence>
<proteinExistence type="predicted"/>
<dbReference type="SUPFAM" id="SSF57850">
    <property type="entry name" value="RING/U-box"/>
    <property type="match status" value="1"/>
</dbReference>
<keyword evidence="2" id="KW-1185">Reference proteome</keyword>
<name>A0A3P7KD85_STRVU</name>
<dbReference type="AlphaFoldDB" id="A0A3P7KD85"/>
<gene>
    <name evidence="1" type="ORF">SVUK_LOCUS1506</name>
</gene>